<keyword evidence="7 11" id="KW-0808">Transferase</keyword>
<dbReference type="InterPro" id="IPR014030">
    <property type="entry name" value="Ketoacyl_synth_N"/>
</dbReference>
<dbReference type="GO" id="GO:0004315">
    <property type="term" value="F:3-oxoacyl-[acyl-carrier-protein] synthase activity"/>
    <property type="evidence" value="ECO:0007669"/>
    <property type="project" value="UniProtKB-EC"/>
</dbReference>
<dbReference type="InterPro" id="IPR000794">
    <property type="entry name" value="Beta-ketoacyl_synthase"/>
</dbReference>
<feature type="transmembrane region" description="Helical" evidence="13">
    <location>
        <begin position="424"/>
        <end position="447"/>
    </location>
</feature>
<evidence type="ECO:0000256" key="13">
    <source>
        <dbReference type="SAM" id="Phobius"/>
    </source>
</evidence>
<dbReference type="PROSITE" id="PS52004">
    <property type="entry name" value="KS3_2"/>
    <property type="match status" value="1"/>
</dbReference>
<reference evidence="15 16" key="1">
    <citation type="submission" date="2015-03" db="EMBL/GenBank/DDBJ databases">
        <authorList>
            <person name="Morales-Cruz A."/>
            <person name="Amrine K.C."/>
            <person name="Cantu D."/>
        </authorList>
    </citation>
    <scope>NUCLEOTIDE SEQUENCE [LARGE SCALE GENOMIC DNA]</scope>
    <source>
        <strain evidence="15">DS831</strain>
    </source>
</reference>
<dbReference type="InterPro" id="IPR020841">
    <property type="entry name" value="PKS_Beta-ketoAc_synthase_dom"/>
</dbReference>
<keyword evidence="8 13" id="KW-0812">Transmembrane</keyword>
<protein>
    <recommendedName>
        <fullName evidence="4">beta-ketoacyl-[acyl-carrier-protein] synthase I</fullName>
        <ecNumber evidence="4">2.3.1.41</ecNumber>
    </recommendedName>
</protein>
<feature type="compositionally biased region" description="Basic and acidic residues" evidence="12">
    <location>
        <begin position="719"/>
        <end position="731"/>
    </location>
</feature>
<evidence type="ECO:0000256" key="5">
    <source>
        <dbReference type="ARBA" id="ARBA00022448"/>
    </source>
</evidence>
<comment type="caution">
    <text evidence="15">The sequence shown here is derived from an EMBL/GenBank/DDBJ whole genome shotgun (WGS) entry which is preliminary data.</text>
</comment>
<feature type="region of interest" description="Disordered" evidence="12">
    <location>
        <begin position="655"/>
        <end position="748"/>
    </location>
</feature>
<feature type="transmembrane region" description="Helical" evidence="13">
    <location>
        <begin position="384"/>
        <end position="412"/>
    </location>
</feature>
<dbReference type="InterPro" id="IPR011541">
    <property type="entry name" value="Ni/Co_transpt_high_affinity"/>
</dbReference>
<dbReference type="GO" id="GO:0015099">
    <property type="term" value="F:nickel cation transmembrane transporter activity"/>
    <property type="evidence" value="ECO:0007669"/>
    <property type="project" value="InterPro"/>
</dbReference>
<dbReference type="PANTHER" id="PTHR31611">
    <property type="entry name" value="HIGH-AFFINITY NICKEL TRANSPORT PROTEIN NIC1"/>
    <property type="match status" value="1"/>
</dbReference>
<dbReference type="InterPro" id="IPR016039">
    <property type="entry name" value="Thiolase-like"/>
</dbReference>
<dbReference type="EMBL" id="LAQI01000202">
    <property type="protein sequence ID" value="KKY15123.1"/>
    <property type="molecule type" value="Genomic_DNA"/>
</dbReference>
<keyword evidence="6" id="KW-0533">Nickel</keyword>
<dbReference type="AlphaFoldDB" id="A0A0G2FT89"/>
<evidence type="ECO:0000256" key="11">
    <source>
        <dbReference type="RuleBase" id="RU003694"/>
    </source>
</evidence>
<dbReference type="InterPro" id="IPR018201">
    <property type="entry name" value="Ketoacyl_synth_AS"/>
</dbReference>
<accession>A0A0G2FT89</accession>
<dbReference type="CDD" id="cd00834">
    <property type="entry name" value="KAS_I_II"/>
    <property type="match status" value="1"/>
</dbReference>
<feature type="transmembrane region" description="Helical" evidence="13">
    <location>
        <begin position="526"/>
        <end position="548"/>
    </location>
</feature>
<dbReference type="Pfam" id="PF00109">
    <property type="entry name" value="ketoacyl-synt"/>
    <property type="match status" value="1"/>
</dbReference>
<evidence type="ECO:0000256" key="8">
    <source>
        <dbReference type="ARBA" id="ARBA00022692"/>
    </source>
</evidence>
<feature type="transmembrane region" description="Helical" evidence="13">
    <location>
        <begin position="317"/>
        <end position="341"/>
    </location>
</feature>
<feature type="transmembrane region" description="Helical" evidence="13">
    <location>
        <begin position="495"/>
        <end position="520"/>
    </location>
</feature>
<dbReference type="SMART" id="SM00825">
    <property type="entry name" value="PKS_KS"/>
    <property type="match status" value="1"/>
</dbReference>
<dbReference type="InterPro" id="IPR014031">
    <property type="entry name" value="Ketoacyl_synth_C"/>
</dbReference>
<reference evidence="15 16" key="2">
    <citation type="submission" date="2015-05" db="EMBL/GenBank/DDBJ databases">
        <title>Distinctive expansion of gene families associated with plant cell wall degradation and secondary metabolism in the genomes of grapevine trunk pathogens.</title>
        <authorList>
            <person name="Lawrence D.P."/>
            <person name="Travadon R."/>
            <person name="Rolshausen P.E."/>
            <person name="Baumgartner K."/>
        </authorList>
    </citation>
    <scope>NUCLEOTIDE SEQUENCE [LARGE SCALE GENOMIC DNA]</scope>
    <source>
        <strain evidence="15">DS831</strain>
    </source>
</reference>
<dbReference type="GO" id="GO:0005886">
    <property type="term" value="C:plasma membrane"/>
    <property type="evidence" value="ECO:0007669"/>
    <property type="project" value="InterPro"/>
</dbReference>
<comment type="similarity">
    <text evidence="2 11">Belongs to the thiolase-like superfamily. Beta-ketoacyl-ACP synthases family.</text>
</comment>
<dbReference type="InterPro" id="IPR004688">
    <property type="entry name" value="Ni/Co_transpt"/>
</dbReference>
<dbReference type="PROSITE" id="PS00606">
    <property type="entry name" value="KS3_1"/>
    <property type="match status" value="1"/>
</dbReference>
<keyword evidence="5" id="KW-0813">Transport</keyword>
<feature type="domain" description="Ketosynthase family 3 (KS3)" evidence="14">
    <location>
        <begin position="1"/>
        <end position="402"/>
    </location>
</feature>
<evidence type="ECO:0000256" key="12">
    <source>
        <dbReference type="SAM" id="MobiDB-lite"/>
    </source>
</evidence>
<dbReference type="Gene3D" id="3.40.47.10">
    <property type="match status" value="1"/>
</dbReference>
<evidence type="ECO:0000256" key="1">
    <source>
        <dbReference type="ARBA" id="ARBA00004127"/>
    </source>
</evidence>
<organism evidence="15 16">
    <name type="scientific">Diplodia seriata</name>
    <dbReference type="NCBI Taxonomy" id="420778"/>
    <lineage>
        <taxon>Eukaryota</taxon>
        <taxon>Fungi</taxon>
        <taxon>Dikarya</taxon>
        <taxon>Ascomycota</taxon>
        <taxon>Pezizomycotina</taxon>
        <taxon>Dothideomycetes</taxon>
        <taxon>Dothideomycetes incertae sedis</taxon>
        <taxon>Botryosphaeriales</taxon>
        <taxon>Botryosphaeriaceae</taxon>
        <taxon>Diplodia</taxon>
    </lineage>
</organism>
<proteinExistence type="inferred from homology"/>
<dbReference type="Proteomes" id="UP000034182">
    <property type="component" value="Unassembled WGS sequence"/>
</dbReference>
<evidence type="ECO:0000256" key="6">
    <source>
        <dbReference type="ARBA" id="ARBA00022596"/>
    </source>
</evidence>
<dbReference type="PANTHER" id="PTHR31611:SF0">
    <property type="entry name" value="HIGH-AFFINITY NICKEL TRANSPORT PROTEIN NIC1"/>
    <property type="match status" value="1"/>
</dbReference>
<comment type="similarity">
    <text evidence="3">Belongs to the NiCoT transporter (TC 2.A.52) family.</text>
</comment>
<evidence type="ECO:0000313" key="15">
    <source>
        <dbReference type="EMBL" id="KKY15123.1"/>
    </source>
</evidence>
<dbReference type="SUPFAM" id="SSF53901">
    <property type="entry name" value="Thiolase-like"/>
    <property type="match status" value="1"/>
</dbReference>
<evidence type="ECO:0000256" key="10">
    <source>
        <dbReference type="ARBA" id="ARBA00023136"/>
    </source>
</evidence>
<evidence type="ECO:0000256" key="2">
    <source>
        <dbReference type="ARBA" id="ARBA00008467"/>
    </source>
</evidence>
<evidence type="ECO:0000256" key="9">
    <source>
        <dbReference type="ARBA" id="ARBA00022989"/>
    </source>
</evidence>
<keyword evidence="10 13" id="KW-0472">Membrane</keyword>
<feature type="transmembrane region" description="Helical" evidence="13">
    <location>
        <begin position="569"/>
        <end position="599"/>
    </location>
</feature>
<evidence type="ECO:0000259" key="14">
    <source>
        <dbReference type="PROSITE" id="PS52004"/>
    </source>
</evidence>
<sequence length="748" mass="79734">MRRVVVTGLGAVTPLGVGIRRTWSRLIDGHCGVVSVKNRSPQFAALPSQVAALVPSGLKEDGRWTAKEWLQPGDERKMALFAQYAMAASHEALEDAAWHPKKEEDLEATGVYIGSGIGSFDDVYETSIAYEKGGYRKVSPLFVPRLLINLAAGHISMRFGLKGPNHAATTACTTGAHAIGDAARFIAYGDADVMVAGGAESCIHPLAIAGPFDKDRAGFVIGEGAGVLVLEELEHAQARGARIYAELKGTKGAIGHLLGAAGSVEAIFTILAIYHIVPSAGDSVATEDKITFLGNVSKKAEIYHGRVPYLRRLPFPALAIIILIAVVNAAVWVAVGIVLHFHPALISTAILSYTLGLRHALDADHISAIDLMTRRLIAAGQRPVTVGMFFSLGHSTIVVVTSIVVAATASAVSDKFDRFSQVGGIIGTSVSAAFLIMLGVMNVYILYRLVKQLNALLATHPSEDDEGEDFKIHGAGCLFNVFKGMFKMIDRPWKMYPLGVLFGLGFDTSSEIALLGISSIQAARGTSIWLILLFPLLFTAGMCLLDTADGALMMSLYTSASLARDRVAILYYSIVLTVVTVIVALVIGVIQLLTLVLNVAEPTGRFWDGVERAGDSYEIIGGSICGSFLVFGALSVLLYKPWRRRVDEKRERNNNRVAPALLHQNGEEDQNRDPQDPASVVVVGNDGSREDGGGGKTPSSRRGGGTPYGTVEIVGDEESQAHRQSKGEGSKGKGGGQHISAREVGERA</sequence>
<name>A0A0G2FT89_9PEZI</name>
<evidence type="ECO:0000313" key="16">
    <source>
        <dbReference type="Proteomes" id="UP000034182"/>
    </source>
</evidence>
<gene>
    <name evidence="15" type="ORF">UCDDS831_g07849</name>
</gene>
<feature type="compositionally biased region" description="Basic and acidic residues" evidence="12">
    <location>
        <begin position="665"/>
        <end position="675"/>
    </location>
</feature>
<keyword evidence="9 13" id="KW-1133">Transmembrane helix</keyword>
<evidence type="ECO:0000256" key="4">
    <source>
        <dbReference type="ARBA" id="ARBA00013191"/>
    </source>
</evidence>
<evidence type="ECO:0000256" key="3">
    <source>
        <dbReference type="ARBA" id="ARBA00010892"/>
    </source>
</evidence>
<dbReference type="GO" id="GO:0006633">
    <property type="term" value="P:fatty acid biosynthetic process"/>
    <property type="evidence" value="ECO:0007669"/>
    <property type="project" value="InterPro"/>
</dbReference>
<comment type="subcellular location">
    <subcellularLocation>
        <location evidence="1">Endomembrane system</location>
        <topology evidence="1">Multi-pass membrane protein</topology>
    </subcellularLocation>
</comment>
<dbReference type="Pfam" id="PF03824">
    <property type="entry name" value="NicO"/>
    <property type="match status" value="1"/>
</dbReference>
<feature type="transmembrane region" description="Helical" evidence="13">
    <location>
        <begin position="619"/>
        <end position="639"/>
    </location>
</feature>
<dbReference type="Pfam" id="PF02801">
    <property type="entry name" value="Ketoacyl-synt_C"/>
    <property type="match status" value="1"/>
</dbReference>
<dbReference type="GO" id="GO:0012505">
    <property type="term" value="C:endomembrane system"/>
    <property type="evidence" value="ECO:0007669"/>
    <property type="project" value="UniProtKB-SubCell"/>
</dbReference>
<feature type="transmembrane region" description="Helical" evidence="13">
    <location>
        <begin position="257"/>
        <end position="277"/>
    </location>
</feature>
<evidence type="ECO:0000256" key="7">
    <source>
        <dbReference type="ARBA" id="ARBA00022679"/>
    </source>
</evidence>
<dbReference type="EC" id="2.3.1.41" evidence="4"/>